<dbReference type="InterPro" id="IPR016201">
    <property type="entry name" value="PSI"/>
</dbReference>
<dbReference type="InterPro" id="IPR041019">
    <property type="entry name" value="TIG1_plexin"/>
</dbReference>
<keyword evidence="1" id="KW-0325">Glycoprotein</keyword>
<feature type="chain" id="PRO_5036262925" evidence="2">
    <location>
        <begin position="51"/>
        <end position="396"/>
    </location>
</feature>
<dbReference type="GO" id="GO:0002116">
    <property type="term" value="C:semaphorin receptor complex"/>
    <property type="evidence" value="ECO:0007669"/>
    <property type="project" value="TreeGrafter"/>
</dbReference>
<reference evidence="4" key="1">
    <citation type="submission" date="2021-05" db="EMBL/GenBank/DDBJ databases">
        <authorList>
            <person name="Alioto T."/>
            <person name="Alioto T."/>
            <person name="Gomez Garrido J."/>
        </authorList>
    </citation>
    <scope>NUCLEOTIDE SEQUENCE</scope>
</reference>
<proteinExistence type="predicted"/>
<accession>A0A8D9BSU0</accession>
<evidence type="ECO:0000313" key="4">
    <source>
        <dbReference type="EMBL" id="CAG6790955.1"/>
    </source>
</evidence>
<dbReference type="EMBL" id="HBUF01673710">
    <property type="protein sequence ID" value="CAG6790956.1"/>
    <property type="molecule type" value="Transcribed_RNA"/>
</dbReference>
<dbReference type="InterPro" id="IPR013783">
    <property type="entry name" value="Ig-like_fold"/>
</dbReference>
<dbReference type="Pfam" id="PF17960">
    <property type="entry name" value="TIG_plexin"/>
    <property type="match status" value="1"/>
</dbReference>
<evidence type="ECO:0000256" key="2">
    <source>
        <dbReference type="SAM" id="SignalP"/>
    </source>
</evidence>
<dbReference type="FunFam" id="2.60.40.10:FF:001407">
    <property type="entry name" value="Plexin A, isoform B"/>
    <property type="match status" value="1"/>
</dbReference>
<dbReference type="PANTHER" id="PTHR22625">
    <property type="entry name" value="PLEXIN"/>
    <property type="match status" value="1"/>
</dbReference>
<protein>
    <submittedName>
        <fullName evidence="4">Plexin-A2</fullName>
    </submittedName>
</protein>
<dbReference type="Pfam" id="PF24479">
    <property type="entry name" value="PSI_PlexinA-B"/>
    <property type="match status" value="1"/>
</dbReference>
<feature type="domain" description="PSI" evidence="3">
    <location>
        <begin position="185"/>
        <end position="220"/>
    </location>
</feature>
<dbReference type="Gene3D" id="2.60.40.10">
    <property type="entry name" value="Immunoglobulins"/>
    <property type="match status" value="2"/>
</dbReference>
<evidence type="ECO:0000259" key="3">
    <source>
        <dbReference type="SMART" id="SM00423"/>
    </source>
</evidence>
<dbReference type="Pfam" id="PF18020">
    <property type="entry name" value="TIG_2"/>
    <property type="match status" value="1"/>
</dbReference>
<keyword evidence="2" id="KW-0732">Signal</keyword>
<sequence>MERKSEGIYTKMAQQKNSTRTLYRWSYTSMWRLAFLLVLAASLGVGSSDAQDVVQPATSEEGTGQRNDCRCATKDPLSSITSSGHYPKITAVTPHHIQRTTVHRIDLVIENLDQIPENNVTCVFSFADATLITEAQKKPNGVSCVTPRNDFIPAVPAGEHNITAQLSVRPTNGSDIVSTSFVFFDCNSFTSCTQCVSSEFPCDWCVDGYRCTHKTYEDCRNDILITGISRVGPSFRSGPIFCSAIIGTSSGSREILVADNSKKAVRVTVHIIGQFIVPTRFVCDFKIESKTTRVNAVLLANTIYCDAMEFTYTSKLSNINASFAILWGAGNKALDNPENIYVNIYRCRDLADTCSGCLTLDEKYGCGWCQSSKSCEILEHCNKGLGIWVEKNLICP</sequence>
<dbReference type="AlphaFoldDB" id="A0A8D9BSU0"/>
<dbReference type="Gene3D" id="3.30.1680.10">
    <property type="entry name" value="ligand-binding face of the semaphorins, domain 2"/>
    <property type="match status" value="1"/>
</dbReference>
<dbReference type="InterPro" id="IPR041362">
    <property type="entry name" value="TIG2_plexin"/>
</dbReference>
<dbReference type="GO" id="GO:0030334">
    <property type="term" value="P:regulation of cell migration"/>
    <property type="evidence" value="ECO:0007669"/>
    <property type="project" value="TreeGrafter"/>
</dbReference>
<dbReference type="EMBL" id="HBUF01673709">
    <property type="protein sequence ID" value="CAG6790955.1"/>
    <property type="molecule type" value="Transcribed_RNA"/>
</dbReference>
<dbReference type="GO" id="GO:0005886">
    <property type="term" value="C:plasma membrane"/>
    <property type="evidence" value="ECO:0007669"/>
    <property type="project" value="TreeGrafter"/>
</dbReference>
<dbReference type="GO" id="GO:0017154">
    <property type="term" value="F:semaphorin receptor activity"/>
    <property type="evidence" value="ECO:0007669"/>
    <property type="project" value="InterPro"/>
</dbReference>
<feature type="domain" description="PSI" evidence="3">
    <location>
        <begin position="346"/>
        <end position="396"/>
    </location>
</feature>
<feature type="signal peptide" evidence="2">
    <location>
        <begin position="1"/>
        <end position="50"/>
    </location>
</feature>
<dbReference type="InterPro" id="IPR031148">
    <property type="entry name" value="Plexin"/>
</dbReference>
<dbReference type="PANTHER" id="PTHR22625:SF70">
    <property type="entry name" value="PLEXIN A, ISOFORM A"/>
    <property type="match status" value="1"/>
</dbReference>
<organism evidence="4">
    <name type="scientific">Cacopsylla melanoneura</name>
    <dbReference type="NCBI Taxonomy" id="428564"/>
    <lineage>
        <taxon>Eukaryota</taxon>
        <taxon>Metazoa</taxon>
        <taxon>Ecdysozoa</taxon>
        <taxon>Arthropoda</taxon>
        <taxon>Hexapoda</taxon>
        <taxon>Insecta</taxon>
        <taxon>Pterygota</taxon>
        <taxon>Neoptera</taxon>
        <taxon>Paraneoptera</taxon>
        <taxon>Hemiptera</taxon>
        <taxon>Sternorrhyncha</taxon>
        <taxon>Psylloidea</taxon>
        <taxon>Psyllidae</taxon>
        <taxon>Psyllinae</taxon>
        <taxon>Cacopsylla</taxon>
    </lineage>
</organism>
<dbReference type="SMART" id="SM00423">
    <property type="entry name" value="PSI"/>
    <property type="match status" value="2"/>
</dbReference>
<evidence type="ECO:0000256" key="1">
    <source>
        <dbReference type="ARBA" id="ARBA00023180"/>
    </source>
</evidence>
<name>A0A8D9BSU0_9HEMI</name>